<keyword evidence="1" id="KW-0472">Membrane</keyword>
<accession>A0ABM5M9K8</accession>
<name>A0ABM5M9K8_FRAST</name>
<dbReference type="RefSeq" id="WP_013922657.1">
    <property type="nucleotide sequence ID" value="NC_015696.1"/>
</dbReference>
<organism evidence="2 3">
    <name type="scientific">Francisella salina</name>
    <dbReference type="NCBI Taxonomy" id="573569"/>
    <lineage>
        <taxon>Bacteria</taxon>
        <taxon>Pseudomonadati</taxon>
        <taxon>Pseudomonadota</taxon>
        <taxon>Gammaproteobacteria</taxon>
        <taxon>Thiotrichales</taxon>
        <taxon>Francisellaceae</taxon>
        <taxon>Francisella</taxon>
    </lineage>
</organism>
<reference evidence="2" key="1">
    <citation type="submission" date="2011-05" db="EMBL/GenBank/DDBJ databases">
        <authorList>
            <person name="Kuske C.R."/>
            <person name="Challacombe J.F."/>
            <person name="Siddaramappa S."/>
            <person name="Petersen J.M."/>
            <person name="Bruce D.C."/>
        </authorList>
    </citation>
    <scope>NUCLEOTIDE SEQUENCE</scope>
    <source>
        <strain evidence="2">TX077308</strain>
    </source>
</reference>
<dbReference type="EMBL" id="CP002872">
    <property type="protein sequence ID" value="AEI35819.1"/>
    <property type="molecule type" value="Genomic_DNA"/>
</dbReference>
<dbReference type="Proteomes" id="UP000000490">
    <property type="component" value="Chromosome"/>
</dbReference>
<feature type="transmembrane region" description="Helical" evidence="1">
    <location>
        <begin position="6"/>
        <end position="24"/>
    </location>
</feature>
<sequence>MLFSLAVIDVSSMFLVVAVSLLELEKKIKNITKDIIKNQKTSLTSLDILNPPIVTSTNSKNTMTKNTIIKAIYSIIIMIL</sequence>
<keyword evidence="3" id="KW-1185">Reference proteome</keyword>
<gene>
    <name evidence="2" type="ordered locus">F7308_0892</name>
</gene>
<proteinExistence type="predicted"/>
<protein>
    <submittedName>
        <fullName evidence="2">Uncharacterized protein</fullName>
    </submittedName>
</protein>
<evidence type="ECO:0000313" key="2">
    <source>
        <dbReference type="EMBL" id="AEI35819.1"/>
    </source>
</evidence>
<keyword evidence="1" id="KW-1133">Transmembrane helix</keyword>
<evidence type="ECO:0000256" key="1">
    <source>
        <dbReference type="SAM" id="Phobius"/>
    </source>
</evidence>
<evidence type="ECO:0000313" key="3">
    <source>
        <dbReference type="Proteomes" id="UP000000490"/>
    </source>
</evidence>
<keyword evidence="1" id="KW-0812">Transmembrane</keyword>